<dbReference type="Proteomes" id="UP001057402">
    <property type="component" value="Chromosome 10"/>
</dbReference>
<dbReference type="EMBL" id="CM042889">
    <property type="protein sequence ID" value="KAI4320533.1"/>
    <property type="molecule type" value="Genomic_DNA"/>
</dbReference>
<keyword evidence="2" id="KW-1185">Reference proteome</keyword>
<gene>
    <name evidence="1" type="ORF">MLD38_034002</name>
</gene>
<evidence type="ECO:0000313" key="2">
    <source>
        <dbReference type="Proteomes" id="UP001057402"/>
    </source>
</evidence>
<organism evidence="1 2">
    <name type="scientific">Melastoma candidum</name>
    <dbReference type="NCBI Taxonomy" id="119954"/>
    <lineage>
        <taxon>Eukaryota</taxon>
        <taxon>Viridiplantae</taxon>
        <taxon>Streptophyta</taxon>
        <taxon>Embryophyta</taxon>
        <taxon>Tracheophyta</taxon>
        <taxon>Spermatophyta</taxon>
        <taxon>Magnoliopsida</taxon>
        <taxon>eudicotyledons</taxon>
        <taxon>Gunneridae</taxon>
        <taxon>Pentapetalae</taxon>
        <taxon>rosids</taxon>
        <taxon>malvids</taxon>
        <taxon>Myrtales</taxon>
        <taxon>Melastomataceae</taxon>
        <taxon>Melastomatoideae</taxon>
        <taxon>Melastomateae</taxon>
        <taxon>Melastoma</taxon>
    </lineage>
</organism>
<protein>
    <submittedName>
        <fullName evidence="1">Uncharacterized protein</fullName>
    </submittedName>
</protein>
<reference evidence="2" key="1">
    <citation type="journal article" date="2023" name="Front. Plant Sci.">
        <title>Chromosomal-level genome assembly of Melastoma candidum provides insights into trichome evolution.</title>
        <authorList>
            <person name="Zhong Y."/>
            <person name="Wu W."/>
            <person name="Sun C."/>
            <person name="Zou P."/>
            <person name="Liu Y."/>
            <person name="Dai S."/>
            <person name="Zhou R."/>
        </authorList>
    </citation>
    <scope>NUCLEOTIDE SEQUENCE [LARGE SCALE GENOMIC DNA]</scope>
</reference>
<evidence type="ECO:0000313" key="1">
    <source>
        <dbReference type="EMBL" id="KAI4320533.1"/>
    </source>
</evidence>
<name>A0ACB9M8C6_9MYRT</name>
<proteinExistence type="predicted"/>
<sequence length="181" mass="20880">MKEAVSAYHEEARLYYNGRVPPLEEYLRITLFSSASKLMVLTSIVGMGDVATEDTFKWIAERPKILRALEIVTRIMDDLRGHKLEKKRGHFVSAVACYTKEHMDATEEEAKEVLYARVINAWKDINQECLRPTPIARPLLTLILNFTSTIHMLYLDQDNFTNSKTNLKEYIRSVIAEPLTM</sequence>
<accession>A0ACB9M8C6</accession>
<comment type="caution">
    <text evidence="1">The sequence shown here is derived from an EMBL/GenBank/DDBJ whole genome shotgun (WGS) entry which is preliminary data.</text>
</comment>